<keyword evidence="1" id="KW-0812">Transmembrane</keyword>
<evidence type="ECO:0008006" key="4">
    <source>
        <dbReference type="Google" id="ProtNLM"/>
    </source>
</evidence>
<sequence>MSADLTAVPVGMQAFATANESAAELLTAAGSADAMAMFMATVAAIGPIGAGYLAAYANAQHANLTGTLLVGGVHAGVSAATRSASTGLTSVDSAFSA</sequence>
<dbReference type="Proteomes" id="UP001142153">
    <property type="component" value="Unassembled WGS sequence"/>
</dbReference>
<dbReference type="RefSeq" id="WP_269894852.1">
    <property type="nucleotide sequence ID" value="NZ_JAPZPY010000006.1"/>
</dbReference>
<gene>
    <name evidence="2" type="ORF">O6P37_15085</name>
</gene>
<accession>A0ABT4PUL7</accession>
<evidence type="ECO:0000313" key="3">
    <source>
        <dbReference type="Proteomes" id="UP001142153"/>
    </source>
</evidence>
<comment type="caution">
    <text evidence="2">The sequence shown here is derived from an EMBL/GenBank/DDBJ whole genome shotgun (WGS) entry which is preliminary data.</text>
</comment>
<evidence type="ECO:0000256" key="1">
    <source>
        <dbReference type="SAM" id="Phobius"/>
    </source>
</evidence>
<proteinExistence type="predicted"/>
<name>A0ABT4PUL7_9MYCO</name>
<dbReference type="EMBL" id="JAPZPY010000006">
    <property type="protein sequence ID" value="MCZ8380196.1"/>
    <property type="molecule type" value="Genomic_DNA"/>
</dbReference>
<protein>
    <recommendedName>
        <fullName evidence="4">PE family protein</fullName>
    </recommendedName>
</protein>
<feature type="transmembrane region" description="Helical" evidence="1">
    <location>
        <begin position="34"/>
        <end position="55"/>
    </location>
</feature>
<keyword evidence="1" id="KW-0472">Membrane</keyword>
<reference evidence="2" key="1">
    <citation type="submission" date="2022-12" db="EMBL/GenBank/DDBJ databases">
        <authorList>
            <person name="Deng Y."/>
            <person name="Zhang Y.-Q."/>
        </authorList>
    </citation>
    <scope>NUCLEOTIDE SEQUENCE</scope>
    <source>
        <strain evidence="2">CPCC 205372</strain>
    </source>
</reference>
<keyword evidence="3" id="KW-1185">Reference proteome</keyword>
<organism evidence="2 3">
    <name type="scientific">Mycobacterium hippophais</name>
    <dbReference type="NCBI Taxonomy" id="3016340"/>
    <lineage>
        <taxon>Bacteria</taxon>
        <taxon>Bacillati</taxon>
        <taxon>Actinomycetota</taxon>
        <taxon>Actinomycetes</taxon>
        <taxon>Mycobacteriales</taxon>
        <taxon>Mycobacteriaceae</taxon>
        <taxon>Mycobacterium</taxon>
    </lineage>
</organism>
<evidence type="ECO:0000313" key="2">
    <source>
        <dbReference type="EMBL" id="MCZ8380196.1"/>
    </source>
</evidence>
<keyword evidence="1" id="KW-1133">Transmembrane helix</keyword>